<reference evidence="1 2" key="1">
    <citation type="submission" date="2023-03" db="EMBL/GenBank/DDBJ databases">
        <title>Paludisphaera mucosa sp. nov. a novel planctomycete from northern fen.</title>
        <authorList>
            <person name="Ivanova A."/>
        </authorList>
    </citation>
    <scope>NUCLEOTIDE SEQUENCE [LARGE SCALE GENOMIC DNA]</scope>
    <source>
        <strain evidence="1 2">Pla2</strain>
    </source>
</reference>
<dbReference type="Gene3D" id="2.40.10.10">
    <property type="entry name" value="Trypsin-like serine proteases"/>
    <property type="match status" value="2"/>
</dbReference>
<dbReference type="GO" id="GO:0008233">
    <property type="term" value="F:peptidase activity"/>
    <property type="evidence" value="ECO:0007669"/>
    <property type="project" value="UniProtKB-KW"/>
</dbReference>
<keyword evidence="2" id="KW-1185">Reference proteome</keyword>
<evidence type="ECO:0000313" key="1">
    <source>
        <dbReference type="EMBL" id="MDG3003283.1"/>
    </source>
</evidence>
<keyword evidence="1" id="KW-0378">Hydrolase</keyword>
<dbReference type="SUPFAM" id="SSF50494">
    <property type="entry name" value="Trypsin-like serine proteases"/>
    <property type="match status" value="1"/>
</dbReference>
<protein>
    <submittedName>
        <fullName evidence="1">Serine protease</fullName>
    </submittedName>
</protein>
<dbReference type="InterPro" id="IPR043504">
    <property type="entry name" value="Peptidase_S1_PA_chymotrypsin"/>
</dbReference>
<accession>A0ABT6F792</accession>
<dbReference type="Proteomes" id="UP001216907">
    <property type="component" value="Unassembled WGS sequence"/>
</dbReference>
<dbReference type="InterPro" id="IPR009003">
    <property type="entry name" value="Peptidase_S1_PA"/>
</dbReference>
<dbReference type="EMBL" id="JARRAG010000001">
    <property type="protein sequence ID" value="MDG3003283.1"/>
    <property type="molecule type" value="Genomic_DNA"/>
</dbReference>
<organism evidence="1 2">
    <name type="scientific">Paludisphaera mucosa</name>
    <dbReference type="NCBI Taxonomy" id="3030827"/>
    <lineage>
        <taxon>Bacteria</taxon>
        <taxon>Pseudomonadati</taxon>
        <taxon>Planctomycetota</taxon>
        <taxon>Planctomycetia</taxon>
        <taxon>Isosphaerales</taxon>
        <taxon>Isosphaeraceae</taxon>
        <taxon>Paludisphaera</taxon>
    </lineage>
</organism>
<keyword evidence="1" id="KW-0645">Protease</keyword>
<comment type="caution">
    <text evidence="1">The sequence shown here is derived from an EMBL/GenBank/DDBJ whole genome shotgun (WGS) entry which is preliminary data.</text>
</comment>
<dbReference type="GO" id="GO:0006508">
    <property type="term" value="P:proteolysis"/>
    <property type="evidence" value="ECO:0007669"/>
    <property type="project" value="UniProtKB-KW"/>
</dbReference>
<dbReference type="RefSeq" id="WP_277859637.1">
    <property type="nucleotide sequence ID" value="NZ_JARRAG010000001.1"/>
</dbReference>
<gene>
    <name evidence="1" type="ORF">PZE19_05855</name>
</gene>
<proteinExistence type="predicted"/>
<evidence type="ECO:0000313" key="2">
    <source>
        <dbReference type="Proteomes" id="UP001216907"/>
    </source>
</evidence>
<name>A0ABT6F792_9BACT</name>
<dbReference type="Pfam" id="PF13365">
    <property type="entry name" value="Trypsin_2"/>
    <property type="match status" value="1"/>
</dbReference>
<sequence length="290" mass="31565">MRELLLSEALAYATVRIECQTPAGLSTGTGFYFRFCSDGATGWPAIVTNRHVVKGATTGHLQIHIREVEGVGRPEKSIQFELLDFENSWIGHPDPAVDLCMMLIGPLIHAVKSLGWKMYLQPLTPDLIPSDSELDEVGAVEDILMVGYPNGLWDTHNNMPLFRRGITASHPNLDYCGQHEFLIDAACFPGSSGSPVFLYNSGAFHQGGELRFGARAKLLGVLYEGPTQKIYGDLVPLSVEGPPKLMAVSRMLINLGHVIKSHRLLEFEPLIRSQSAAPSPLEATDGSSGA</sequence>